<protein>
    <recommendedName>
        <fullName evidence="6">WD40 repeat domain-containing protein</fullName>
    </recommendedName>
</protein>
<dbReference type="Proteomes" id="UP000035036">
    <property type="component" value="Chromosome"/>
</dbReference>
<sequence>MKRFAALIAIFSLLLLAGCRSDGQATQAAPSILMVVSVSADGRYAVSSHQDNRLILWDIENRTKQVLADNSNIYSAYFVKGREIIVWQDLDDVVYVQNLDGKIVETFKHFPTYGHVLSADLGRYVASDATWNIFFGHGEDLQPIKQDGNSPSFLGTGKLINLTLSPDARYLLSAGSGLDTRDKKPIQETPPVNPEQIFSNYAGVVLWELPSEHPLFKFPGNSVKTTATLSPDGKFVVGGCENGLGFAWRTDTGAEVHRLASLFHGIWTKDTSDNPDKWYDKTGLIPTPPDLNSNEAILTIRFIDAEHYLCFLTNSPYAVLYHINSPLPLKYLYLGRDPLPAVRDYHRNAAMDTAPEAGILVMGQQYGGGIIVYKYDSETKELNKMWEADR</sequence>
<evidence type="ECO:0000256" key="1">
    <source>
        <dbReference type="ARBA" id="ARBA00022574"/>
    </source>
</evidence>
<dbReference type="AlphaFoldDB" id="A0A0B5FG19"/>
<organism evidence="4 5">
    <name type="scientific">Geoalkalibacter subterraneus</name>
    <dbReference type="NCBI Taxonomy" id="483547"/>
    <lineage>
        <taxon>Bacteria</taxon>
        <taxon>Pseudomonadati</taxon>
        <taxon>Thermodesulfobacteriota</taxon>
        <taxon>Desulfuromonadia</taxon>
        <taxon>Desulfuromonadales</taxon>
        <taxon>Geoalkalibacteraceae</taxon>
        <taxon>Geoalkalibacter</taxon>
    </lineage>
</organism>
<dbReference type="RefSeq" id="WP_040200908.1">
    <property type="nucleotide sequence ID" value="NZ_CP010311.1"/>
</dbReference>
<dbReference type="InterPro" id="IPR001680">
    <property type="entry name" value="WD40_rpt"/>
</dbReference>
<feature type="signal peptide" evidence="3">
    <location>
        <begin position="1"/>
        <end position="17"/>
    </location>
</feature>
<evidence type="ECO:0000313" key="5">
    <source>
        <dbReference type="Proteomes" id="UP000035036"/>
    </source>
</evidence>
<dbReference type="Pfam" id="PF00400">
    <property type="entry name" value="WD40"/>
    <property type="match status" value="1"/>
</dbReference>
<keyword evidence="2" id="KW-0677">Repeat</keyword>
<accession>A0A0B5FG19</accession>
<dbReference type="PROSITE" id="PS51257">
    <property type="entry name" value="PROKAR_LIPOPROTEIN"/>
    <property type="match status" value="1"/>
</dbReference>
<dbReference type="Gene3D" id="2.130.10.10">
    <property type="entry name" value="YVTN repeat-like/Quinoprotein amine dehydrogenase"/>
    <property type="match status" value="2"/>
</dbReference>
<proteinExistence type="predicted"/>
<evidence type="ECO:0008006" key="6">
    <source>
        <dbReference type="Google" id="ProtNLM"/>
    </source>
</evidence>
<reference evidence="4 5" key="1">
    <citation type="journal article" date="2015" name="Genome Announc.">
        <title>Genomes of Geoalkalibacter ferrihydriticus Z-0531T and Geoalkalibacter subterraneus Red1T, Two Haloalkaliphilic Metal-Reducing Deltaproteobacteria.</title>
        <authorList>
            <person name="Badalamenti J.P."/>
            <person name="Krajmalnik-Brown R."/>
            <person name="Torres C.I."/>
            <person name="Bond D.R."/>
        </authorList>
    </citation>
    <scope>NUCLEOTIDE SEQUENCE [LARGE SCALE GENOMIC DNA]</scope>
    <source>
        <strain evidence="4 5">Red1</strain>
    </source>
</reference>
<dbReference type="HOGENOM" id="CLU_699480_0_0_7"/>
<dbReference type="InterPro" id="IPR015943">
    <property type="entry name" value="WD40/YVTN_repeat-like_dom_sf"/>
</dbReference>
<keyword evidence="3" id="KW-0732">Signal</keyword>
<dbReference type="OrthoDB" id="9765809at2"/>
<evidence type="ECO:0000313" key="4">
    <source>
        <dbReference type="EMBL" id="AJF07067.1"/>
    </source>
</evidence>
<evidence type="ECO:0000256" key="3">
    <source>
        <dbReference type="SAM" id="SignalP"/>
    </source>
</evidence>
<gene>
    <name evidence="4" type="ORF">GSUB_11530</name>
</gene>
<name>A0A0B5FG19_9BACT</name>
<dbReference type="PROSITE" id="PS00678">
    <property type="entry name" value="WD_REPEATS_1"/>
    <property type="match status" value="1"/>
</dbReference>
<dbReference type="STRING" id="483547.GSUB_11530"/>
<dbReference type="EMBL" id="CP010311">
    <property type="protein sequence ID" value="AJF07067.1"/>
    <property type="molecule type" value="Genomic_DNA"/>
</dbReference>
<dbReference type="InterPro" id="IPR019775">
    <property type="entry name" value="WD40_repeat_CS"/>
</dbReference>
<evidence type="ECO:0000256" key="2">
    <source>
        <dbReference type="ARBA" id="ARBA00022737"/>
    </source>
</evidence>
<dbReference type="SUPFAM" id="SSF69322">
    <property type="entry name" value="Tricorn protease domain 2"/>
    <property type="match status" value="1"/>
</dbReference>
<keyword evidence="5" id="KW-1185">Reference proteome</keyword>
<feature type="chain" id="PRO_5002116815" description="WD40 repeat domain-containing protein" evidence="3">
    <location>
        <begin position="18"/>
        <end position="390"/>
    </location>
</feature>
<keyword evidence="1" id="KW-0853">WD repeat</keyword>
<dbReference type="KEGG" id="gsb:GSUB_11530"/>